<evidence type="ECO:0000259" key="11">
    <source>
        <dbReference type="Pfam" id="PF16261"/>
    </source>
</evidence>
<feature type="repeat" description="TPR" evidence="8">
    <location>
        <begin position="530"/>
        <end position="563"/>
    </location>
</feature>
<evidence type="ECO:0000256" key="8">
    <source>
        <dbReference type="PROSITE-ProRule" id="PRU00339"/>
    </source>
</evidence>
<evidence type="ECO:0000256" key="7">
    <source>
        <dbReference type="ARBA" id="ARBA00022803"/>
    </source>
</evidence>
<dbReference type="InterPro" id="IPR011990">
    <property type="entry name" value="TPR-like_helical_dom_sf"/>
</dbReference>
<evidence type="ECO:0000256" key="9">
    <source>
        <dbReference type="SAM" id="SignalP"/>
    </source>
</evidence>
<evidence type="ECO:0000256" key="5">
    <source>
        <dbReference type="ARBA" id="ARBA00022679"/>
    </source>
</evidence>
<keyword evidence="5" id="KW-0808">Transferase</keyword>
<dbReference type="Gene3D" id="3.40.50.2000">
    <property type="entry name" value="Glycogen Phosphorylase B"/>
    <property type="match status" value="1"/>
</dbReference>
<dbReference type="SUPFAM" id="SSF63825">
    <property type="entry name" value="YWTD domain"/>
    <property type="match status" value="1"/>
</dbReference>
<keyword evidence="7 8" id="KW-0802">TPR repeat</keyword>
<reference evidence="12 13" key="1">
    <citation type="submission" date="2012-04" db="EMBL/GenBank/DDBJ databases">
        <authorList>
            <person name="Genoscope - CEA"/>
        </authorList>
    </citation>
    <scope>NUCLEOTIDE SEQUENCE [LARGE SCALE GENOMIC DNA]</scope>
    <source>
        <strain evidence="12 13">9432</strain>
    </source>
</reference>
<sequence>MVRYAIALHTLLASLCVFVVMMNQSTPNTNQSIPVEIIASRNFIDWLESQQISLAFTTYQSSRLMFLGVNPQRGMSGFERIFDRAMGLYATPERIYLSSRYQIWQLDNVLSSEQLYDGYDKLYIPRISYTTGNLDIHDLAIENLSERIIFISTMLNCLATVSDRHSCIPLWKPSFISALVNEDRCHLNGLALVDGKARYVTACSQSDVVDGWRDRRQTGGCVIDIQSNEVIATGLSMPHSPRFYQGKLWLLNAGTGYFGYIDQNKGIFEPVTFCPGFLRGLAFVGNYAIVGLSKNRGVDKTFSGLILDDNLMAKEADPRCGLLIIDLKTGEVVHWIRLEGEVTELYDIQVLEGVKRPQALGFQNDDISKIITLDPISPLVGGNIANNQPDTSPADTLYRQAYTLQKQLKLEEAIALYQQLINQSPQYAAAWHQLGVIMDSLGQIDQAILAYKQALLINPNYAESHNNLGIIAVSKGDLDEAIICFNQAIRSNQNYAFADNNLGLVLQMQDKLGDAVVNFQEAIRKNPNYPEAHFNLGNVLQLQGKIEEAIAYFQTAIKLNPKYIKAYNSLALALGRQDKVEAAMSVFKQALAIQPNSPEAFACLFSMKEMTCNWETREADLIQLWQLTENQLQEGKSTAVTPFDSLYKPWSATQQLKVASNYAQEIKRQLALITKPLNFNHSRTRSGRLKIGYLCHDFRNHPTSHLMQSVFGLHDRNNFEIIAYSYGPDDGSEYRRRIANDCDRFYDIATLSITESAQRIFNDGVHILVDLMGYIDKARTQILALKPAPIQVNYLVYPGTMGADFIDYIIGDAIVTPPKSADNFTEKLVILPDSYQANDYQQIISSKPVTRSQYGLPESGFVFCCFNHTYKIEPQIFTVWMEILANVPGSVLWLFSRVAEAEANLRREAKARGIEGDRLIFAHLEPKSEHLARHQLADLFLDTLYYNAHTTGSDALWAGLPIMTCLEETFPSRVGASLLTAIGLPELITKNLEEYKNLAINLAKSPDKLHKIKQKLAQNRLTYPLFDTLLFTRNLEKAYRTMWDIYAAGKSPEMIRIAN</sequence>
<proteinExistence type="inferred from homology"/>
<dbReference type="SUPFAM" id="SSF48452">
    <property type="entry name" value="TPR-like"/>
    <property type="match status" value="1"/>
</dbReference>
<feature type="domain" description="O-GlcNAc transferase C-terminal" evidence="10">
    <location>
        <begin position="612"/>
        <end position="844"/>
    </location>
</feature>
<evidence type="ECO:0000256" key="6">
    <source>
        <dbReference type="ARBA" id="ARBA00022737"/>
    </source>
</evidence>
<feature type="repeat" description="TPR" evidence="8">
    <location>
        <begin position="496"/>
        <end position="529"/>
    </location>
</feature>
<dbReference type="Pfam" id="PF16261">
    <property type="entry name" value="DUF4915"/>
    <property type="match status" value="1"/>
</dbReference>
<feature type="repeat" description="TPR" evidence="8">
    <location>
        <begin position="462"/>
        <end position="495"/>
    </location>
</feature>
<dbReference type="Pfam" id="PF13174">
    <property type="entry name" value="TPR_6"/>
    <property type="match status" value="1"/>
</dbReference>
<evidence type="ECO:0000256" key="2">
    <source>
        <dbReference type="ARBA" id="ARBA00005386"/>
    </source>
</evidence>
<dbReference type="EMBL" id="CAIH01000227">
    <property type="protein sequence ID" value="CCH93372.1"/>
    <property type="molecule type" value="Genomic_DNA"/>
</dbReference>
<dbReference type="Gene3D" id="3.40.50.11380">
    <property type="match status" value="1"/>
</dbReference>
<keyword evidence="9" id="KW-0732">Signal</keyword>
<dbReference type="PROSITE" id="PS50005">
    <property type="entry name" value="TPR"/>
    <property type="match status" value="5"/>
</dbReference>
<dbReference type="EC" id="2.4.1.255" evidence="3"/>
<comment type="pathway">
    <text evidence="1">Protein modification; protein glycosylation.</text>
</comment>
<dbReference type="GO" id="GO:0097363">
    <property type="term" value="F:protein O-acetylglucosaminyltransferase activity"/>
    <property type="evidence" value="ECO:0007669"/>
    <property type="project" value="UniProtKB-EC"/>
</dbReference>
<dbReference type="InterPro" id="IPR029489">
    <property type="entry name" value="OGT/SEC/SPY_C"/>
</dbReference>
<feature type="domain" description="O-GlcNAc transferase C-terminal" evidence="10">
    <location>
        <begin position="850"/>
        <end position="1035"/>
    </location>
</feature>
<dbReference type="Proteomes" id="UP000005806">
    <property type="component" value="Unassembled WGS sequence"/>
</dbReference>
<feature type="repeat" description="TPR" evidence="8">
    <location>
        <begin position="428"/>
        <end position="461"/>
    </location>
</feature>
<dbReference type="NCBIfam" id="TIGR03032">
    <property type="entry name" value="TIGR03032 family protein"/>
    <property type="match status" value="1"/>
</dbReference>
<protein>
    <recommendedName>
        <fullName evidence="3">protein O-GlcNAc transferase</fullName>
        <ecNumber evidence="3">2.4.1.255</ecNumber>
    </recommendedName>
</protein>
<dbReference type="UniPathway" id="UPA00378"/>
<dbReference type="PANTHER" id="PTHR44366">
    <property type="entry name" value="UDP-N-ACETYLGLUCOSAMINE--PEPTIDE N-ACETYLGLUCOSAMINYLTRANSFERASE 110 KDA SUBUNIT"/>
    <property type="match status" value="1"/>
</dbReference>
<dbReference type="SMART" id="SM00028">
    <property type="entry name" value="TPR"/>
    <property type="match status" value="6"/>
</dbReference>
<evidence type="ECO:0000313" key="12">
    <source>
        <dbReference type="EMBL" id="CCH93372.1"/>
    </source>
</evidence>
<dbReference type="Gene3D" id="1.25.40.10">
    <property type="entry name" value="Tetratricopeptide repeat domain"/>
    <property type="match status" value="3"/>
</dbReference>
<dbReference type="Pfam" id="PF13181">
    <property type="entry name" value="TPR_8"/>
    <property type="match status" value="1"/>
</dbReference>
<dbReference type="Pfam" id="PF13414">
    <property type="entry name" value="TPR_11"/>
    <property type="match status" value="1"/>
</dbReference>
<dbReference type="InterPro" id="IPR017481">
    <property type="entry name" value="CHP03032"/>
</dbReference>
<dbReference type="GO" id="GO:0006493">
    <property type="term" value="P:protein O-linked glycosylation"/>
    <property type="evidence" value="ECO:0007669"/>
    <property type="project" value="InterPro"/>
</dbReference>
<comment type="similarity">
    <text evidence="2">Belongs to the glycosyltransferase 41 family. O-GlcNAc transferase subfamily.</text>
</comment>
<comment type="caution">
    <text evidence="12">The sequence shown here is derived from an EMBL/GenBank/DDBJ whole genome shotgun (WGS) entry which is preliminary data.</text>
</comment>
<keyword evidence="6" id="KW-0677">Repeat</keyword>
<evidence type="ECO:0000256" key="1">
    <source>
        <dbReference type="ARBA" id="ARBA00004922"/>
    </source>
</evidence>
<name>A0A822LDQ7_MICAE</name>
<dbReference type="Pfam" id="PF00515">
    <property type="entry name" value="TPR_1"/>
    <property type="match status" value="1"/>
</dbReference>
<evidence type="ECO:0000256" key="4">
    <source>
        <dbReference type="ARBA" id="ARBA00022676"/>
    </source>
</evidence>
<feature type="domain" description="Conserved hypothetical protein CHP03032" evidence="11">
    <location>
        <begin position="41"/>
        <end position="360"/>
    </location>
</feature>
<organism evidence="12 13">
    <name type="scientific">Microcystis aeruginosa PCC 9432</name>
    <dbReference type="NCBI Taxonomy" id="1160280"/>
    <lineage>
        <taxon>Bacteria</taxon>
        <taxon>Bacillati</taxon>
        <taxon>Cyanobacteriota</taxon>
        <taxon>Cyanophyceae</taxon>
        <taxon>Oscillatoriophycideae</taxon>
        <taxon>Chroococcales</taxon>
        <taxon>Microcystaceae</taxon>
        <taxon>Microcystis</taxon>
    </lineage>
</organism>
<feature type="chain" id="PRO_5032405761" description="protein O-GlcNAc transferase" evidence="9">
    <location>
        <begin position="20"/>
        <end position="1059"/>
    </location>
</feature>
<evidence type="ECO:0000256" key="3">
    <source>
        <dbReference type="ARBA" id="ARBA00011970"/>
    </source>
</evidence>
<dbReference type="InterPro" id="IPR019734">
    <property type="entry name" value="TPR_rpt"/>
</dbReference>
<feature type="repeat" description="TPR" evidence="8">
    <location>
        <begin position="564"/>
        <end position="597"/>
    </location>
</feature>
<evidence type="ECO:0000259" key="10">
    <source>
        <dbReference type="Pfam" id="PF13844"/>
    </source>
</evidence>
<evidence type="ECO:0000313" key="13">
    <source>
        <dbReference type="Proteomes" id="UP000005806"/>
    </source>
</evidence>
<gene>
    <name evidence="12" type="ORF">MICCA_3020003</name>
</gene>
<dbReference type="PANTHER" id="PTHR44366:SF1">
    <property type="entry name" value="UDP-N-ACETYLGLUCOSAMINE--PEPTIDE N-ACETYLGLUCOSAMINYLTRANSFERASE 110 KDA SUBUNIT"/>
    <property type="match status" value="1"/>
</dbReference>
<keyword evidence="4" id="KW-0328">Glycosyltransferase</keyword>
<accession>A0A822LDQ7</accession>
<dbReference type="InterPro" id="IPR037919">
    <property type="entry name" value="OGT"/>
</dbReference>
<dbReference type="Pfam" id="PF13844">
    <property type="entry name" value="Glyco_transf_41"/>
    <property type="match status" value="2"/>
</dbReference>
<dbReference type="AlphaFoldDB" id="A0A822LDQ7"/>
<feature type="signal peptide" evidence="9">
    <location>
        <begin position="1"/>
        <end position="19"/>
    </location>
</feature>
<dbReference type="PROSITE" id="PS50293">
    <property type="entry name" value="TPR_REGION"/>
    <property type="match status" value="2"/>
</dbReference>